<sequence length="371" mass="39636">MTVAELHDAADRGDLEALSSSLEDGTNVNSAERTDGRTALHISSERGNLSLITFLIDNGANTALRDHQHSLPVHDAAKRGHTEIVEYFVKNGFATVREKSRDWELLHLAAFEGHEALVVYLLSENADPCIKGAYGTAALSRACYCKRPAAPRVVQLLLDAGANVNACDHAGRSALHVAAERGNSGAVHQLLERGAAPNAKQKVGNCCTPLMLAAQQGGPQTVAALLAADNIHIQATDTEGSSALHYAALSGSLEAVEALLYAPGSDPAQQLAHADENGQTAYCKAVSQELELALSGEPWCPRAHHLFPKAFKDAAQCLLLGHAAACRAHRLEGHLEGLGVLPREALVRILEASAFPLCRWTKCTKPLHHYY</sequence>
<comment type="caution">
    <text evidence="4">The sequence shown here is derived from an EMBL/GenBank/DDBJ whole genome shotgun (WGS) entry which is preliminary data.</text>
</comment>
<feature type="repeat" description="ANK" evidence="3">
    <location>
        <begin position="35"/>
        <end position="67"/>
    </location>
</feature>
<feature type="repeat" description="ANK" evidence="3">
    <location>
        <begin position="134"/>
        <end position="169"/>
    </location>
</feature>
<evidence type="ECO:0000313" key="5">
    <source>
        <dbReference type="Proteomes" id="UP001190700"/>
    </source>
</evidence>
<feature type="repeat" description="ANK" evidence="3">
    <location>
        <begin position="170"/>
        <end position="202"/>
    </location>
</feature>
<gene>
    <name evidence="4" type="ORF">CYMTET_55302</name>
</gene>
<proteinExistence type="predicted"/>
<feature type="repeat" description="ANK" evidence="3">
    <location>
        <begin position="239"/>
        <end position="260"/>
    </location>
</feature>
<dbReference type="InterPro" id="IPR002110">
    <property type="entry name" value="Ankyrin_rpt"/>
</dbReference>
<evidence type="ECO:0000256" key="1">
    <source>
        <dbReference type="ARBA" id="ARBA00022737"/>
    </source>
</evidence>
<dbReference type="Pfam" id="PF12796">
    <property type="entry name" value="Ank_2"/>
    <property type="match status" value="2"/>
</dbReference>
<dbReference type="InterPro" id="IPR036770">
    <property type="entry name" value="Ankyrin_rpt-contain_sf"/>
</dbReference>
<reference evidence="4 5" key="1">
    <citation type="journal article" date="2015" name="Genome Biol. Evol.">
        <title>Comparative Genomics of a Bacterivorous Green Alga Reveals Evolutionary Causalities and Consequences of Phago-Mixotrophic Mode of Nutrition.</title>
        <authorList>
            <person name="Burns J.A."/>
            <person name="Paasch A."/>
            <person name="Narechania A."/>
            <person name="Kim E."/>
        </authorList>
    </citation>
    <scope>NUCLEOTIDE SEQUENCE [LARGE SCALE GENOMIC DNA]</scope>
    <source>
        <strain evidence="4 5">PLY_AMNH</strain>
    </source>
</reference>
<dbReference type="SUPFAM" id="SSF48403">
    <property type="entry name" value="Ankyrin repeat"/>
    <property type="match status" value="1"/>
</dbReference>
<dbReference type="Proteomes" id="UP001190700">
    <property type="component" value="Unassembled WGS sequence"/>
</dbReference>
<dbReference type="PANTHER" id="PTHR24166">
    <property type="entry name" value="ROLLING PEBBLES, ISOFORM B"/>
    <property type="match status" value="1"/>
</dbReference>
<dbReference type="PANTHER" id="PTHR24166:SF48">
    <property type="entry name" value="PROTEIN VAPYRIN"/>
    <property type="match status" value="1"/>
</dbReference>
<evidence type="ECO:0000256" key="3">
    <source>
        <dbReference type="PROSITE-ProRule" id="PRU00023"/>
    </source>
</evidence>
<name>A0AAE0EPV7_9CHLO</name>
<organism evidence="4 5">
    <name type="scientific">Cymbomonas tetramitiformis</name>
    <dbReference type="NCBI Taxonomy" id="36881"/>
    <lineage>
        <taxon>Eukaryota</taxon>
        <taxon>Viridiplantae</taxon>
        <taxon>Chlorophyta</taxon>
        <taxon>Pyramimonadophyceae</taxon>
        <taxon>Pyramimonadales</taxon>
        <taxon>Pyramimonadaceae</taxon>
        <taxon>Cymbomonas</taxon>
    </lineage>
</organism>
<dbReference type="PROSITE" id="PS50297">
    <property type="entry name" value="ANK_REP_REGION"/>
    <property type="match status" value="3"/>
</dbReference>
<keyword evidence="1" id="KW-0677">Repeat</keyword>
<dbReference type="InterPro" id="IPR050889">
    <property type="entry name" value="Dendritic_Spine_Reg/Scaffold"/>
</dbReference>
<keyword evidence="5" id="KW-1185">Reference proteome</keyword>
<protein>
    <submittedName>
        <fullName evidence="4">Uncharacterized protein</fullName>
    </submittedName>
</protein>
<accession>A0AAE0EPV7</accession>
<evidence type="ECO:0000313" key="4">
    <source>
        <dbReference type="EMBL" id="KAK3234445.1"/>
    </source>
</evidence>
<evidence type="ECO:0000256" key="2">
    <source>
        <dbReference type="ARBA" id="ARBA00023043"/>
    </source>
</evidence>
<dbReference type="PROSITE" id="PS50088">
    <property type="entry name" value="ANK_REPEAT"/>
    <property type="match status" value="4"/>
</dbReference>
<keyword evidence="2 3" id="KW-0040">ANK repeat</keyword>
<dbReference type="Pfam" id="PF00023">
    <property type="entry name" value="Ank"/>
    <property type="match status" value="2"/>
</dbReference>
<dbReference type="EMBL" id="LGRX02035494">
    <property type="protein sequence ID" value="KAK3234445.1"/>
    <property type="molecule type" value="Genomic_DNA"/>
</dbReference>
<dbReference type="SMART" id="SM00248">
    <property type="entry name" value="ANK"/>
    <property type="match status" value="7"/>
</dbReference>
<dbReference type="AlphaFoldDB" id="A0AAE0EPV7"/>
<dbReference type="Gene3D" id="1.25.40.20">
    <property type="entry name" value="Ankyrin repeat-containing domain"/>
    <property type="match status" value="3"/>
</dbReference>
<dbReference type="PRINTS" id="PR01415">
    <property type="entry name" value="ANKYRIN"/>
</dbReference>